<feature type="non-terminal residue" evidence="2">
    <location>
        <position position="1"/>
    </location>
</feature>
<dbReference type="EMBL" id="MU032344">
    <property type="protein sequence ID" value="KAF3770791.1"/>
    <property type="molecule type" value="Genomic_DNA"/>
</dbReference>
<proteinExistence type="predicted"/>
<feature type="non-terminal residue" evidence="2">
    <location>
        <position position="121"/>
    </location>
</feature>
<accession>A0A9P4YCE7</accession>
<evidence type="ECO:0000313" key="2">
    <source>
        <dbReference type="EMBL" id="KAF3770791.1"/>
    </source>
</evidence>
<dbReference type="OrthoDB" id="5214669at2759"/>
<evidence type="ECO:0000313" key="3">
    <source>
        <dbReference type="Proteomes" id="UP000803844"/>
    </source>
</evidence>
<dbReference type="RefSeq" id="XP_040781752.1">
    <property type="nucleotide sequence ID" value="XM_040919258.1"/>
</dbReference>
<name>A0A9P4YCE7_CRYP1</name>
<comment type="caution">
    <text evidence="2">The sequence shown here is derived from an EMBL/GenBank/DDBJ whole genome shotgun (WGS) entry which is preliminary data.</text>
</comment>
<organism evidence="2 3">
    <name type="scientific">Cryphonectria parasitica (strain ATCC 38755 / EP155)</name>
    <dbReference type="NCBI Taxonomy" id="660469"/>
    <lineage>
        <taxon>Eukaryota</taxon>
        <taxon>Fungi</taxon>
        <taxon>Dikarya</taxon>
        <taxon>Ascomycota</taxon>
        <taxon>Pezizomycotina</taxon>
        <taxon>Sordariomycetes</taxon>
        <taxon>Sordariomycetidae</taxon>
        <taxon>Diaporthales</taxon>
        <taxon>Cryphonectriaceae</taxon>
        <taxon>Cryphonectria-Endothia species complex</taxon>
        <taxon>Cryphonectria</taxon>
    </lineage>
</organism>
<keyword evidence="1" id="KW-0472">Membrane</keyword>
<sequence length="121" mass="12919">SDISTPTTAHNDGLNPFDTDLEAMVSSRTLTVGDDSCGMKSTTNVNIKGSSPDCQVWPGKDHWKKKAKTARVNRHSCQMLAKMSKRNRIIAKISIIALILAIALAVGLGVSKSLGAAIWSP</sequence>
<feature type="transmembrane region" description="Helical" evidence="1">
    <location>
        <begin position="89"/>
        <end position="111"/>
    </location>
</feature>
<dbReference type="GeneID" id="63836387"/>
<evidence type="ECO:0000256" key="1">
    <source>
        <dbReference type="SAM" id="Phobius"/>
    </source>
</evidence>
<gene>
    <name evidence="2" type="ORF">M406DRAFT_29658</name>
</gene>
<keyword evidence="1" id="KW-0812">Transmembrane</keyword>
<keyword evidence="1" id="KW-1133">Transmembrane helix</keyword>
<reference evidence="2" key="1">
    <citation type="journal article" date="2020" name="Phytopathology">
        <title>Genome sequence of the chestnut blight fungus Cryphonectria parasitica EP155: A fundamental resource for an archetypical invasive plant pathogen.</title>
        <authorList>
            <person name="Crouch J.A."/>
            <person name="Dawe A."/>
            <person name="Aerts A."/>
            <person name="Barry K."/>
            <person name="Churchill A.C.L."/>
            <person name="Grimwood J."/>
            <person name="Hillman B."/>
            <person name="Milgroom M.G."/>
            <person name="Pangilinan J."/>
            <person name="Smith M."/>
            <person name="Salamov A."/>
            <person name="Schmutz J."/>
            <person name="Yadav J."/>
            <person name="Grigoriev I.V."/>
            <person name="Nuss D."/>
        </authorList>
    </citation>
    <scope>NUCLEOTIDE SEQUENCE</scope>
    <source>
        <strain evidence="2">EP155</strain>
    </source>
</reference>
<keyword evidence="3" id="KW-1185">Reference proteome</keyword>
<dbReference type="Proteomes" id="UP000803844">
    <property type="component" value="Unassembled WGS sequence"/>
</dbReference>
<protein>
    <submittedName>
        <fullName evidence="2">Uncharacterized protein</fullName>
    </submittedName>
</protein>
<dbReference type="AlphaFoldDB" id="A0A9P4YCE7"/>